<reference evidence="2 3" key="1">
    <citation type="journal article" date="2019" name="Int. J. Syst. Evol. Microbiol.">
        <title>The Global Catalogue of Microorganisms (GCM) 10K type strain sequencing project: providing services to taxonomists for standard genome sequencing and annotation.</title>
        <authorList>
            <consortium name="The Broad Institute Genomics Platform"/>
            <consortium name="The Broad Institute Genome Sequencing Center for Infectious Disease"/>
            <person name="Wu L."/>
            <person name="Ma J."/>
        </authorList>
    </citation>
    <scope>NUCLEOTIDE SEQUENCE [LARGE SCALE GENOMIC DNA]</scope>
    <source>
        <strain evidence="2 3">CGMCC 1.16026</strain>
    </source>
</reference>
<protein>
    <submittedName>
        <fullName evidence="2">DUF6159 family protein</fullName>
    </submittedName>
</protein>
<dbReference type="EMBL" id="JBHSKV010000024">
    <property type="protein sequence ID" value="MFC5136560.1"/>
    <property type="molecule type" value="Genomic_DNA"/>
</dbReference>
<evidence type="ECO:0000313" key="2">
    <source>
        <dbReference type="EMBL" id="MFC5136560.1"/>
    </source>
</evidence>
<evidence type="ECO:0000256" key="1">
    <source>
        <dbReference type="SAM" id="Phobius"/>
    </source>
</evidence>
<name>A0ABD5QWN6_9EURY</name>
<sequence length="275" mass="29365">MASKYRRGFDITRDSLRVFTREPSLLLLPALSFLAVGSAFAVLAAILFQQGLVESVVTNDLYKYGALFCAIAISSSVATFFNAAVVHCAAQLFEGNSTSVRDGLAAAWRARRQIAVWAVVAATLGTVLYILDEKFGVVGSLTRAVFNLAWALLTYFIVPVIVLDQRRKLRDQLRRSGSLFRETWGESVSATLGVSFIFLLVALPGVALGVAGYFILDGVLAVGALVGGGGIVVTAIVGSQTASAIVRTALYRYATTGEQVGPFDGRDPDTVFPEN</sequence>
<dbReference type="Pfam" id="PF19656">
    <property type="entry name" value="DUF6159"/>
    <property type="match status" value="1"/>
</dbReference>
<dbReference type="Proteomes" id="UP001596145">
    <property type="component" value="Unassembled WGS sequence"/>
</dbReference>
<feature type="transmembrane region" description="Helical" evidence="1">
    <location>
        <begin position="25"/>
        <end position="52"/>
    </location>
</feature>
<keyword evidence="1" id="KW-1133">Transmembrane helix</keyword>
<feature type="transmembrane region" description="Helical" evidence="1">
    <location>
        <begin position="114"/>
        <end position="131"/>
    </location>
</feature>
<proteinExistence type="predicted"/>
<gene>
    <name evidence="2" type="ORF">ACFPJA_17800</name>
</gene>
<evidence type="ECO:0000313" key="3">
    <source>
        <dbReference type="Proteomes" id="UP001596145"/>
    </source>
</evidence>
<keyword evidence="1" id="KW-0812">Transmembrane</keyword>
<organism evidence="2 3">
    <name type="scientific">Halorubrum glutamatedens</name>
    <dbReference type="NCBI Taxonomy" id="2707018"/>
    <lineage>
        <taxon>Archaea</taxon>
        <taxon>Methanobacteriati</taxon>
        <taxon>Methanobacteriota</taxon>
        <taxon>Stenosarchaea group</taxon>
        <taxon>Halobacteria</taxon>
        <taxon>Halobacteriales</taxon>
        <taxon>Haloferacaceae</taxon>
        <taxon>Halorubrum</taxon>
    </lineage>
</organism>
<keyword evidence="3" id="KW-1185">Reference proteome</keyword>
<comment type="caution">
    <text evidence="2">The sequence shown here is derived from an EMBL/GenBank/DDBJ whole genome shotgun (WGS) entry which is preliminary data.</text>
</comment>
<dbReference type="InterPro" id="IPR046157">
    <property type="entry name" value="DUF6159"/>
</dbReference>
<feature type="transmembrane region" description="Helical" evidence="1">
    <location>
        <begin position="143"/>
        <end position="163"/>
    </location>
</feature>
<dbReference type="RefSeq" id="WP_122104816.1">
    <property type="nucleotide sequence ID" value="NZ_JBHSKV010000024.1"/>
</dbReference>
<feature type="transmembrane region" description="Helical" evidence="1">
    <location>
        <begin position="64"/>
        <end position="93"/>
    </location>
</feature>
<dbReference type="AlphaFoldDB" id="A0ABD5QWN6"/>
<feature type="transmembrane region" description="Helical" evidence="1">
    <location>
        <begin position="184"/>
        <end position="207"/>
    </location>
</feature>
<keyword evidence="1" id="KW-0472">Membrane</keyword>
<feature type="transmembrane region" description="Helical" evidence="1">
    <location>
        <begin position="213"/>
        <end position="237"/>
    </location>
</feature>
<accession>A0ABD5QWN6</accession>